<sequence length="393" mass="43017">MRSIAILLAAAIALFTVHTATALDQKLYGLNYTPRKGQDYMPLKKRCKNATEIDADLAKIHALTDRLRIYSLTDCNTAALVIPAAQRANLSIWVGLWVGPNNTVYAEEKAAFTSLVAKGLVNNNTLGVHVASEAIYRKDINVSQAITNYNEIKQILHDADVYIPVTVTDIADTYIAYPQLTKAVDIISANSFPFWENVVPEVASQSMYNRMYPLMLAAKKYNKKILISETGWATNGSSAGASVASSQAGVTWLNDFYFLAKTVSWDYYWYSSFDQPWRHVEGDNTTADVENYFGLYFNNGTLKPEFATLNFTQRVKIVTKMPVPKQSTAAPVAVATAAPSPVVTDASASPAPVVPSVPVVTASVASNGTNGTEPHKKSKILSILEALIRGWMF</sequence>
<evidence type="ECO:0000256" key="13">
    <source>
        <dbReference type="ARBA" id="ARBA00043078"/>
    </source>
</evidence>
<protein>
    <recommendedName>
        <fullName evidence="3">glucan endo-1,3-beta-D-glucosidase</fullName>
        <ecNumber evidence="3">3.2.1.39</ecNumber>
    </recommendedName>
    <alternativeName>
        <fullName evidence="13">Endo-1,3-beta-glucanase btgC</fullName>
    </alternativeName>
    <alternativeName>
        <fullName evidence="12">Laminarinase btgC</fullName>
    </alternativeName>
</protein>
<proteinExistence type="predicted"/>
<comment type="function">
    <text evidence="11">Glucanases play a role in cell expansion during growth, in cell-cell fusion during mating, and in spore release during sporulation. This enzyme may be involved in beta-glucan degradation. Active on laminarin and lichenan.</text>
</comment>
<dbReference type="SUPFAM" id="SSF51445">
    <property type="entry name" value="(Trans)glycosidases"/>
    <property type="match status" value="1"/>
</dbReference>
<dbReference type="EMBL" id="KM037929">
    <property type="protein sequence ID" value="AIG55390.1"/>
    <property type="molecule type" value="Genomic_DNA"/>
</dbReference>
<reference evidence="15 17" key="1">
    <citation type="journal article" date="2014" name="Genome Biol. Evol.">
        <title>The secreted proteins of Achlya hypogyna and Thraustotheca clavata identify the ancestral oomycete secretome and reveal gene acquisitions by horizontal gene transfer.</title>
        <authorList>
            <person name="Misner I."/>
            <person name="Blouin N."/>
            <person name="Leonard G."/>
            <person name="Richards T.A."/>
            <person name="Lane C.E."/>
        </authorList>
    </citation>
    <scope>NUCLEOTIDE SEQUENCE</scope>
    <source>
        <strain evidence="15 17">ATCC 34112</strain>
    </source>
</reference>
<evidence type="ECO:0000256" key="8">
    <source>
        <dbReference type="ARBA" id="ARBA00023277"/>
    </source>
</evidence>
<dbReference type="GO" id="GO:0005886">
    <property type="term" value="C:plasma membrane"/>
    <property type="evidence" value="ECO:0007669"/>
    <property type="project" value="UniProtKB-SubCell"/>
</dbReference>
<organism evidence="15">
    <name type="scientific">Thraustotheca clavata</name>
    <dbReference type="NCBI Taxonomy" id="74557"/>
    <lineage>
        <taxon>Eukaryota</taxon>
        <taxon>Sar</taxon>
        <taxon>Stramenopiles</taxon>
        <taxon>Oomycota</taxon>
        <taxon>Saprolegniomycetes</taxon>
        <taxon>Saprolegniales</taxon>
        <taxon>Achlyaceae</taxon>
        <taxon>Thraustotheca</taxon>
    </lineage>
</organism>
<keyword evidence="6" id="KW-0472">Membrane</keyword>
<keyword evidence="10" id="KW-0624">Polysaccharide degradation</keyword>
<keyword evidence="8" id="KW-0119">Carbohydrate metabolism</keyword>
<accession>A0A0A7CLP6</accession>
<comment type="catalytic activity">
    <reaction evidence="1">
        <text>Hydrolysis of (1-&gt;3)-beta-D-glucosidic linkages in (1-&gt;3)-beta-D-glucans.</text>
        <dbReference type="EC" id="3.2.1.39"/>
    </reaction>
</comment>
<evidence type="ECO:0000256" key="12">
    <source>
        <dbReference type="ARBA" id="ARBA00042373"/>
    </source>
</evidence>
<dbReference type="PANTHER" id="PTHR16631">
    <property type="entry name" value="GLUCAN 1,3-BETA-GLUCOSIDASE"/>
    <property type="match status" value="1"/>
</dbReference>
<evidence type="ECO:0000256" key="10">
    <source>
        <dbReference type="ARBA" id="ARBA00023326"/>
    </source>
</evidence>
<gene>
    <name evidence="16" type="ORF">THRCLA_00430</name>
</gene>
<dbReference type="GO" id="GO:0042973">
    <property type="term" value="F:glucan endo-1,3-beta-D-glucosidase activity"/>
    <property type="evidence" value="ECO:0007669"/>
    <property type="project" value="UniProtKB-EC"/>
</dbReference>
<dbReference type="GO" id="GO:0000272">
    <property type="term" value="P:polysaccharide catabolic process"/>
    <property type="evidence" value="ECO:0007669"/>
    <property type="project" value="UniProtKB-KW"/>
</dbReference>
<evidence type="ECO:0000313" key="15">
    <source>
        <dbReference type="EMBL" id="AIG55390.1"/>
    </source>
</evidence>
<feature type="signal peptide" evidence="14">
    <location>
        <begin position="1"/>
        <end position="22"/>
    </location>
</feature>
<dbReference type="EMBL" id="JNBS01000229">
    <property type="protein sequence ID" value="OQS07570.1"/>
    <property type="molecule type" value="Genomic_DNA"/>
</dbReference>
<feature type="chain" id="PRO_5002027251" description="glucan endo-1,3-beta-D-glucosidase" evidence="14">
    <location>
        <begin position="23"/>
        <end position="393"/>
    </location>
</feature>
<evidence type="ECO:0000256" key="5">
    <source>
        <dbReference type="ARBA" id="ARBA00022801"/>
    </source>
</evidence>
<dbReference type="InterPro" id="IPR050732">
    <property type="entry name" value="Beta-glucan_modifiers"/>
</dbReference>
<evidence type="ECO:0000256" key="2">
    <source>
        <dbReference type="ARBA" id="ARBA00004236"/>
    </source>
</evidence>
<dbReference type="OrthoDB" id="77201at2759"/>
<keyword evidence="17" id="KW-1185">Reference proteome</keyword>
<evidence type="ECO:0000313" key="16">
    <source>
        <dbReference type="EMBL" id="OQS07570.1"/>
    </source>
</evidence>
<evidence type="ECO:0000256" key="1">
    <source>
        <dbReference type="ARBA" id="ARBA00000382"/>
    </source>
</evidence>
<evidence type="ECO:0000256" key="11">
    <source>
        <dbReference type="ARBA" id="ARBA00037649"/>
    </source>
</evidence>
<evidence type="ECO:0000256" key="14">
    <source>
        <dbReference type="SAM" id="SignalP"/>
    </source>
</evidence>
<evidence type="ECO:0000256" key="6">
    <source>
        <dbReference type="ARBA" id="ARBA00023136"/>
    </source>
</evidence>
<name>A0A0A7CLP6_9STRA</name>
<evidence type="ECO:0000256" key="4">
    <source>
        <dbReference type="ARBA" id="ARBA00022475"/>
    </source>
</evidence>
<evidence type="ECO:0000256" key="9">
    <source>
        <dbReference type="ARBA" id="ARBA00023316"/>
    </source>
</evidence>
<evidence type="ECO:0000256" key="7">
    <source>
        <dbReference type="ARBA" id="ARBA00023180"/>
    </source>
</evidence>
<dbReference type="STRING" id="74557.A0A0A7CLP6"/>
<keyword evidence="7" id="KW-0325">Glycoprotein</keyword>
<dbReference type="AlphaFoldDB" id="A0A0A7CLP6"/>
<dbReference type="InterPro" id="IPR017853">
    <property type="entry name" value="GH"/>
</dbReference>
<comment type="subcellular location">
    <subcellularLocation>
        <location evidence="2">Cell membrane</location>
    </subcellularLocation>
</comment>
<dbReference type="GO" id="GO:0071555">
    <property type="term" value="P:cell wall organization"/>
    <property type="evidence" value="ECO:0007669"/>
    <property type="project" value="UniProtKB-KW"/>
</dbReference>
<evidence type="ECO:0000313" key="17">
    <source>
        <dbReference type="Proteomes" id="UP000243217"/>
    </source>
</evidence>
<evidence type="ECO:0000256" key="3">
    <source>
        <dbReference type="ARBA" id="ARBA00012780"/>
    </source>
</evidence>
<keyword evidence="4" id="KW-1003">Cell membrane</keyword>
<dbReference type="PANTHER" id="PTHR16631:SF17">
    <property type="entry name" value="GLUCAN ENDO-1,3-BETA-GLUCOSIDASE BTGC"/>
    <property type="match status" value="1"/>
</dbReference>
<keyword evidence="14" id="KW-0732">Signal</keyword>
<dbReference type="Proteomes" id="UP000243217">
    <property type="component" value="Unassembled WGS sequence"/>
</dbReference>
<keyword evidence="5" id="KW-0378">Hydrolase</keyword>
<dbReference type="EC" id="3.2.1.39" evidence="3"/>
<dbReference type="Gene3D" id="3.20.20.80">
    <property type="entry name" value="Glycosidases"/>
    <property type="match status" value="1"/>
</dbReference>
<keyword evidence="9" id="KW-0961">Cell wall biogenesis/degradation</keyword>